<keyword evidence="1" id="KW-0175">Coiled coil</keyword>
<sequence>MQPQRPRRQAFEWIPYDTSEEQAPAPQAAAAPAIEGMQRDAATGEPTPWLRAFIEEDEHVRLEIKKERHRRDSSRYRERKLVELESLRHQVSELEDKVDSLTEARQQARSSTTGHYKALCTQEKLQLGKATDERAVLGHTIEQQKHLIEYYTKRLQEGLDDGEAPSAE</sequence>
<evidence type="ECO:0000256" key="1">
    <source>
        <dbReference type="SAM" id="Coils"/>
    </source>
</evidence>
<comment type="caution">
    <text evidence="3">The sequence shown here is derived from an EMBL/GenBank/DDBJ whole genome shotgun (WGS) entry which is preliminary data.</text>
</comment>
<organism evidence="3 4">
    <name type="scientific">Achlya hypogyna</name>
    <name type="common">Oomycete</name>
    <name type="synonym">Protoachlya hypogyna</name>
    <dbReference type="NCBI Taxonomy" id="1202772"/>
    <lineage>
        <taxon>Eukaryota</taxon>
        <taxon>Sar</taxon>
        <taxon>Stramenopiles</taxon>
        <taxon>Oomycota</taxon>
        <taxon>Saprolegniomycetes</taxon>
        <taxon>Saprolegniales</taxon>
        <taxon>Achlyaceae</taxon>
        <taxon>Achlya</taxon>
    </lineage>
</organism>
<name>A0A1V9YHT8_ACHHY</name>
<dbReference type="OrthoDB" id="77379at2759"/>
<proteinExistence type="predicted"/>
<gene>
    <name evidence="3" type="ORF">ACHHYP_12003</name>
</gene>
<feature type="compositionally biased region" description="Low complexity" evidence="2">
    <location>
        <begin position="22"/>
        <end position="33"/>
    </location>
</feature>
<reference evidence="3 4" key="1">
    <citation type="journal article" date="2014" name="Genome Biol. Evol.">
        <title>The secreted proteins of Achlya hypogyna and Thraustotheca clavata identify the ancestral oomycete secretome and reveal gene acquisitions by horizontal gene transfer.</title>
        <authorList>
            <person name="Misner I."/>
            <person name="Blouin N."/>
            <person name="Leonard G."/>
            <person name="Richards T.A."/>
            <person name="Lane C.E."/>
        </authorList>
    </citation>
    <scope>NUCLEOTIDE SEQUENCE [LARGE SCALE GENOMIC DNA]</scope>
    <source>
        <strain evidence="3 4">ATCC 48635</strain>
    </source>
</reference>
<dbReference type="Proteomes" id="UP000243579">
    <property type="component" value="Unassembled WGS sequence"/>
</dbReference>
<evidence type="ECO:0008006" key="5">
    <source>
        <dbReference type="Google" id="ProtNLM"/>
    </source>
</evidence>
<evidence type="ECO:0000256" key="2">
    <source>
        <dbReference type="SAM" id="MobiDB-lite"/>
    </source>
</evidence>
<protein>
    <recommendedName>
        <fullName evidence="5">BZIP domain-containing protein</fullName>
    </recommendedName>
</protein>
<feature type="coiled-coil region" evidence="1">
    <location>
        <begin position="77"/>
        <end position="111"/>
    </location>
</feature>
<dbReference type="AlphaFoldDB" id="A0A1V9YHT8"/>
<evidence type="ECO:0000313" key="4">
    <source>
        <dbReference type="Proteomes" id="UP000243579"/>
    </source>
</evidence>
<evidence type="ECO:0000313" key="3">
    <source>
        <dbReference type="EMBL" id="OQR85282.1"/>
    </source>
</evidence>
<dbReference type="EMBL" id="JNBR01001733">
    <property type="protein sequence ID" value="OQR85282.1"/>
    <property type="molecule type" value="Genomic_DNA"/>
</dbReference>
<keyword evidence="4" id="KW-1185">Reference proteome</keyword>
<feature type="region of interest" description="Disordered" evidence="2">
    <location>
        <begin position="15"/>
        <end position="46"/>
    </location>
</feature>
<accession>A0A1V9YHT8</accession>